<evidence type="ECO:0000313" key="5">
    <source>
        <dbReference type="EMBL" id="WAH39800.1"/>
    </source>
</evidence>
<dbReference type="Gene3D" id="3.40.630.30">
    <property type="match status" value="1"/>
</dbReference>
<dbReference type="InterPro" id="IPR000182">
    <property type="entry name" value="GNAT_dom"/>
</dbReference>
<keyword evidence="2" id="KW-0012">Acyltransferase</keyword>
<dbReference type="SUPFAM" id="SSF55729">
    <property type="entry name" value="Acyl-CoA N-acyltransferases (Nat)"/>
    <property type="match status" value="1"/>
</dbReference>
<protein>
    <submittedName>
        <fullName evidence="5">GNAT family N-acetyltransferase</fullName>
    </submittedName>
</protein>
<dbReference type="InterPro" id="IPR016181">
    <property type="entry name" value="Acyl_CoA_acyltransferase"/>
</dbReference>
<keyword evidence="1" id="KW-0808">Transferase</keyword>
<evidence type="ECO:0000256" key="2">
    <source>
        <dbReference type="ARBA" id="ARBA00023315"/>
    </source>
</evidence>
<evidence type="ECO:0000256" key="1">
    <source>
        <dbReference type="ARBA" id="ARBA00022679"/>
    </source>
</evidence>
<evidence type="ECO:0000259" key="4">
    <source>
        <dbReference type="PROSITE" id="PS51186"/>
    </source>
</evidence>
<dbReference type="CDD" id="cd04301">
    <property type="entry name" value="NAT_SF"/>
    <property type="match status" value="1"/>
</dbReference>
<evidence type="ECO:0000313" key="6">
    <source>
        <dbReference type="Proteomes" id="UP001164761"/>
    </source>
</evidence>
<dbReference type="PROSITE" id="PS51186">
    <property type="entry name" value="GNAT"/>
    <property type="match status" value="1"/>
</dbReference>
<gene>
    <name evidence="5" type="ORF">NZD89_15460</name>
</gene>
<dbReference type="Proteomes" id="UP001164761">
    <property type="component" value="Chromosome"/>
</dbReference>
<dbReference type="RefSeq" id="WP_268003698.1">
    <property type="nucleotide sequence ID" value="NZ_BSUT01000001.1"/>
</dbReference>
<dbReference type="PANTHER" id="PTHR43792">
    <property type="entry name" value="GNAT FAMILY, PUTATIVE (AFU_ORTHOLOGUE AFUA_3G00765)-RELATED-RELATED"/>
    <property type="match status" value="1"/>
</dbReference>
<dbReference type="Pfam" id="PF13302">
    <property type="entry name" value="Acetyltransf_3"/>
    <property type="match status" value="1"/>
</dbReference>
<proteinExistence type="inferred from homology"/>
<dbReference type="PANTHER" id="PTHR43792:SF8">
    <property type="entry name" value="[RIBOSOMAL PROTEIN US5]-ALANINE N-ACETYLTRANSFERASE"/>
    <property type="match status" value="1"/>
</dbReference>
<dbReference type="InterPro" id="IPR051531">
    <property type="entry name" value="N-acetyltransferase"/>
</dbReference>
<keyword evidence="6" id="KW-1185">Reference proteome</keyword>
<dbReference type="EMBL" id="CP104067">
    <property type="protein sequence ID" value="WAH39800.1"/>
    <property type="molecule type" value="Genomic_DNA"/>
</dbReference>
<feature type="domain" description="N-acetyltransferase" evidence="4">
    <location>
        <begin position="15"/>
        <end position="171"/>
    </location>
</feature>
<evidence type="ECO:0000256" key="3">
    <source>
        <dbReference type="ARBA" id="ARBA00038502"/>
    </source>
</evidence>
<reference evidence="5" key="1">
    <citation type="submission" date="2022-08" db="EMBL/GenBank/DDBJ databases">
        <title>Alicyclobacillus fastidiosus DSM 17978, complete genome.</title>
        <authorList>
            <person name="Wang Q."/>
            <person name="Cai R."/>
            <person name="Wang Z."/>
        </authorList>
    </citation>
    <scope>NUCLEOTIDE SEQUENCE</scope>
    <source>
        <strain evidence="5">DSM 17978</strain>
    </source>
</reference>
<sequence length="171" mass="19659">MENNSGNGLSLVPDVTIRPWSEEDFQLLKRMNTEQMWASLGGPETDDGVTARHQRYLHDRKVHMFAIKFGTESIGSVGYWERRWKDSDVYETGWKVVPEFQGRGIATRVMSILLNILQYEVQHATVYAFPSTDNLASNAICRKLGFSLVGETDFEFPKGKWIKSNEWCLHL</sequence>
<comment type="similarity">
    <text evidence="3">Belongs to the acetyltransferase family. RimJ subfamily.</text>
</comment>
<accession>A0ABY6ZCG7</accession>
<name>A0ABY6ZCG7_9BACL</name>
<organism evidence="5 6">
    <name type="scientific">Alicyclobacillus fastidiosus</name>
    <dbReference type="NCBI Taxonomy" id="392011"/>
    <lineage>
        <taxon>Bacteria</taxon>
        <taxon>Bacillati</taxon>
        <taxon>Bacillota</taxon>
        <taxon>Bacilli</taxon>
        <taxon>Bacillales</taxon>
        <taxon>Alicyclobacillaceae</taxon>
        <taxon>Alicyclobacillus</taxon>
    </lineage>
</organism>